<dbReference type="EMBL" id="CP022388">
    <property type="protein sequence ID" value="ATA91724.1"/>
    <property type="molecule type" value="Genomic_DNA"/>
</dbReference>
<accession>A0A250G318</accession>
<evidence type="ECO:0000313" key="2">
    <source>
        <dbReference type="Proteomes" id="UP000243136"/>
    </source>
</evidence>
<dbReference type="Pfam" id="PF15601">
    <property type="entry name" value="Imm70"/>
    <property type="match status" value="1"/>
</dbReference>
<protein>
    <recommendedName>
        <fullName evidence="3">Immunity protein 70</fullName>
    </recommendedName>
</protein>
<dbReference type="InterPro" id="IPR028185">
    <property type="entry name" value="Imm70"/>
</dbReference>
<dbReference type="Proteomes" id="UP000243136">
    <property type="component" value="Chromosome"/>
</dbReference>
<evidence type="ECO:0008006" key="3">
    <source>
        <dbReference type="Google" id="ProtNLM"/>
    </source>
</evidence>
<reference evidence="2" key="1">
    <citation type="submission" date="2017-06" db="EMBL/GenBank/DDBJ databases">
        <title>Capnocytophaga spp. assemblies.</title>
        <authorList>
            <person name="Gulvik C.A."/>
        </authorList>
    </citation>
    <scope>NUCLEOTIDE SEQUENCE [LARGE SCALE GENOMIC DNA]</scope>
    <source>
        <strain evidence="2">H5594</strain>
    </source>
</reference>
<dbReference type="RefSeq" id="WP_095917158.1">
    <property type="nucleotide sequence ID" value="NZ_CP022388.1"/>
</dbReference>
<organism evidence="1 2">
    <name type="scientific">Capnocytophaga canimorsus</name>
    <dbReference type="NCBI Taxonomy" id="28188"/>
    <lineage>
        <taxon>Bacteria</taxon>
        <taxon>Pseudomonadati</taxon>
        <taxon>Bacteroidota</taxon>
        <taxon>Flavobacteriia</taxon>
        <taxon>Flavobacteriales</taxon>
        <taxon>Flavobacteriaceae</taxon>
        <taxon>Capnocytophaga</taxon>
    </lineage>
</organism>
<name>A0A250G318_9FLAO</name>
<evidence type="ECO:0000313" key="1">
    <source>
        <dbReference type="EMBL" id="ATA91724.1"/>
    </source>
</evidence>
<proteinExistence type="predicted"/>
<dbReference type="AlphaFoldDB" id="A0A250G318"/>
<gene>
    <name evidence="1" type="ORF">CGC56_05770</name>
</gene>
<sequence>MAVGFYVDPCFYLIGSGDFLNSFFSTIYIKLEDSFWGSKYPLIMNELYNGRLEKDNVLQAQKELQQVKEALAKLPPTEVVWDFEDLSLSPPWGNDISEEITNMAEYFVTSDGKNLIDVLEKALKTAIELEDGLSIDVL</sequence>